<feature type="compositionally biased region" description="Basic and acidic residues" evidence="1">
    <location>
        <begin position="98"/>
        <end position="111"/>
    </location>
</feature>
<dbReference type="EMBL" id="JBANRG010000044">
    <property type="protein sequence ID" value="KAK7446353.1"/>
    <property type="molecule type" value="Genomic_DNA"/>
</dbReference>
<proteinExistence type="predicted"/>
<keyword evidence="4" id="KW-1185">Reference proteome</keyword>
<evidence type="ECO:0000313" key="3">
    <source>
        <dbReference type="EMBL" id="KAK7446353.1"/>
    </source>
</evidence>
<accession>A0ABR1J059</accession>
<feature type="transmembrane region" description="Helical" evidence="2">
    <location>
        <begin position="42"/>
        <end position="64"/>
    </location>
</feature>
<feature type="transmembrane region" description="Helical" evidence="2">
    <location>
        <begin position="70"/>
        <end position="88"/>
    </location>
</feature>
<keyword evidence="2" id="KW-0812">Transmembrane</keyword>
<reference evidence="3 4" key="1">
    <citation type="submission" date="2024-01" db="EMBL/GenBank/DDBJ databases">
        <title>A draft genome for the cacao thread blight pathogen Marasmiellus scandens.</title>
        <authorList>
            <person name="Baruah I.K."/>
            <person name="Leung J."/>
            <person name="Bukari Y."/>
            <person name="Amoako-Attah I."/>
            <person name="Meinhardt L.W."/>
            <person name="Bailey B.A."/>
            <person name="Cohen S.P."/>
        </authorList>
    </citation>
    <scope>NUCLEOTIDE SEQUENCE [LARGE SCALE GENOMIC DNA]</scope>
    <source>
        <strain evidence="3 4">GH-19</strain>
    </source>
</reference>
<keyword evidence="2" id="KW-0472">Membrane</keyword>
<evidence type="ECO:0000256" key="2">
    <source>
        <dbReference type="SAM" id="Phobius"/>
    </source>
</evidence>
<evidence type="ECO:0000313" key="4">
    <source>
        <dbReference type="Proteomes" id="UP001498398"/>
    </source>
</evidence>
<protein>
    <submittedName>
        <fullName evidence="3">Uncharacterized protein</fullName>
    </submittedName>
</protein>
<evidence type="ECO:0000256" key="1">
    <source>
        <dbReference type="SAM" id="MobiDB-lite"/>
    </source>
</evidence>
<dbReference type="Proteomes" id="UP001498398">
    <property type="component" value="Unassembled WGS sequence"/>
</dbReference>
<feature type="compositionally biased region" description="Low complexity" evidence="1">
    <location>
        <begin position="114"/>
        <end position="125"/>
    </location>
</feature>
<comment type="caution">
    <text evidence="3">The sequence shown here is derived from an EMBL/GenBank/DDBJ whole genome shotgun (WGS) entry which is preliminary data.</text>
</comment>
<keyword evidence="2" id="KW-1133">Transmembrane helix</keyword>
<gene>
    <name evidence="3" type="ORF">VKT23_014559</name>
</gene>
<feature type="region of interest" description="Disordered" evidence="1">
    <location>
        <begin position="98"/>
        <end position="125"/>
    </location>
</feature>
<sequence>MENNAMRQCDPVWVPCYHIISLPFHFRIPNSDNSSSRIPSHIFIQPSPVVASCVLALAMIGLLLWTYHDMLGWVVAHLGLFSCGVSWVEQGRTSFRDERTNELEKRDERKNGSRRIGGWSSWSSM</sequence>
<name>A0ABR1J059_9AGAR</name>
<organism evidence="3 4">
    <name type="scientific">Marasmiellus scandens</name>
    <dbReference type="NCBI Taxonomy" id="2682957"/>
    <lineage>
        <taxon>Eukaryota</taxon>
        <taxon>Fungi</taxon>
        <taxon>Dikarya</taxon>
        <taxon>Basidiomycota</taxon>
        <taxon>Agaricomycotina</taxon>
        <taxon>Agaricomycetes</taxon>
        <taxon>Agaricomycetidae</taxon>
        <taxon>Agaricales</taxon>
        <taxon>Marasmiineae</taxon>
        <taxon>Omphalotaceae</taxon>
        <taxon>Marasmiellus</taxon>
    </lineage>
</organism>